<dbReference type="PATRIC" id="fig|45065.4.peg.1754"/>
<sequence>MPRAQSSKPVAARITEQVYFPRCEFHSRFTNTLSETLIGTGTSGLFAMNKPTRWASYHRGTKKGLSGVKKGTFAFKGNQPKLENAQAPKTGNFFSPFAFEDYQSAVKGSRARILKTRKASWYNALLKWQKDMAGDIVAKVREKNPAIRINADYGYPCVLVAIPKPAAEKNYNVWSKFVAVYVLAIANRLARERGVNIEMVRRSSFGMLRPAVADCDKSTRISLGLVPKAYAACLVDAIVYTHSLLTNPAPFQMPFTSIRLEKTLAAYNEANSTDTKTVAIALQPTLWESLWANGDAGNRSFATQFFRKKLVSEYLIDLILKAHPQKSVDEIFKSPRLLKQTFAIPLTTLFKAFRAVRKPNGKMALPINVDAFTLSTFNWSHNLHLDEPEFWDLSRRFAQQINAPKVKTGKLCPGFRLDGFHLFFEQYLKDFFFNPPEKLAAVDGYGSDSDCELTFVYPEDVSLDIFGKKLITATGMRAIQLAYAACRLYLGKKHRVDALKIGFDAQDMYYETATALKSHAIPIPEGDERTDRGRQHAIGFFDVNHCNTSHRKGPKFPLGPHDRVFVLDTTSATTVEIHEQLLELLQTRPKLEVILTVSSGLKNEQGMSDYNPYGTVRMFARKEAHCDWMYKCLVRLEEAADYLHPATSHWLRRTAKEAGMTPTNREIMSGHKY</sequence>
<proteinExistence type="predicted"/>
<name>A0A0W0TSU4_9GAMM</name>
<accession>A0A0W0TSU4</accession>
<gene>
    <name evidence="1" type="ORF">Lgee_1619</name>
</gene>
<dbReference type="RefSeq" id="WP_028385705.1">
    <property type="nucleotide sequence ID" value="NZ_CAAAHN010000006.1"/>
</dbReference>
<dbReference type="OrthoDB" id="5649223at2"/>
<organism evidence="1 2">
    <name type="scientific">Legionella geestiana</name>
    <dbReference type="NCBI Taxonomy" id="45065"/>
    <lineage>
        <taxon>Bacteria</taxon>
        <taxon>Pseudomonadati</taxon>
        <taxon>Pseudomonadota</taxon>
        <taxon>Gammaproteobacteria</taxon>
        <taxon>Legionellales</taxon>
        <taxon>Legionellaceae</taxon>
        <taxon>Legionella</taxon>
    </lineage>
</organism>
<keyword evidence="2" id="KW-1185">Reference proteome</keyword>
<reference evidence="1 2" key="1">
    <citation type="submission" date="2015-11" db="EMBL/GenBank/DDBJ databases">
        <title>Genomic analysis of 38 Legionella species identifies large and diverse effector repertoires.</title>
        <authorList>
            <person name="Burstein D."/>
            <person name="Amaro F."/>
            <person name="Zusman T."/>
            <person name="Lifshitz Z."/>
            <person name="Cohen O."/>
            <person name="Gilbert J.A."/>
            <person name="Pupko T."/>
            <person name="Shuman H.A."/>
            <person name="Segal G."/>
        </authorList>
    </citation>
    <scope>NUCLEOTIDE SEQUENCE [LARGE SCALE GENOMIC DNA]</scope>
    <source>
        <strain evidence="1 2">ATCC 49504</strain>
    </source>
</reference>
<protein>
    <submittedName>
        <fullName evidence="1">Uncharacterized protein</fullName>
    </submittedName>
</protein>
<dbReference type="EMBL" id="LNYC01000063">
    <property type="protein sequence ID" value="KTC98542.1"/>
    <property type="molecule type" value="Genomic_DNA"/>
</dbReference>
<evidence type="ECO:0000313" key="2">
    <source>
        <dbReference type="Proteomes" id="UP000054785"/>
    </source>
</evidence>
<comment type="caution">
    <text evidence="1">The sequence shown here is derived from an EMBL/GenBank/DDBJ whole genome shotgun (WGS) entry which is preliminary data.</text>
</comment>
<dbReference type="STRING" id="45065.Lgee_1619"/>
<dbReference type="AlphaFoldDB" id="A0A0W0TSU4"/>
<evidence type="ECO:0000313" key="1">
    <source>
        <dbReference type="EMBL" id="KTC98542.1"/>
    </source>
</evidence>
<dbReference type="Proteomes" id="UP000054785">
    <property type="component" value="Unassembled WGS sequence"/>
</dbReference>